<feature type="compositionally biased region" description="Basic and acidic residues" evidence="1">
    <location>
        <begin position="1"/>
        <end position="11"/>
    </location>
</feature>
<dbReference type="EMBL" id="BNAY01000004">
    <property type="protein sequence ID" value="GHH20020.1"/>
    <property type="molecule type" value="Genomic_DNA"/>
</dbReference>
<feature type="region of interest" description="Disordered" evidence="1">
    <location>
        <begin position="1"/>
        <end position="21"/>
    </location>
</feature>
<organism evidence="2 3">
    <name type="scientific">Amycolatopsis oliviviridis</name>
    <dbReference type="NCBI Taxonomy" id="1471590"/>
    <lineage>
        <taxon>Bacteria</taxon>
        <taxon>Bacillati</taxon>
        <taxon>Actinomycetota</taxon>
        <taxon>Actinomycetes</taxon>
        <taxon>Pseudonocardiales</taxon>
        <taxon>Pseudonocardiaceae</taxon>
        <taxon>Amycolatopsis</taxon>
    </lineage>
</organism>
<proteinExistence type="predicted"/>
<evidence type="ECO:0000313" key="3">
    <source>
        <dbReference type="Proteomes" id="UP000635387"/>
    </source>
</evidence>
<keyword evidence="3" id="KW-1185">Reference proteome</keyword>
<sequence length="76" mass="8103">MHEDPAVHSVRDGGPGFGEQVIDGAQHQLRSGTVRQGSESGADILSAGVRARFGGHALSMAKKATRRNRCAYRLSE</sequence>
<comment type="caution">
    <text evidence="2">The sequence shown here is derived from an EMBL/GenBank/DDBJ whole genome shotgun (WGS) entry which is preliminary data.</text>
</comment>
<evidence type="ECO:0000313" key="2">
    <source>
        <dbReference type="EMBL" id="GHH20020.1"/>
    </source>
</evidence>
<evidence type="ECO:0000256" key="1">
    <source>
        <dbReference type="SAM" id="MobiDB-lite"/>
    </source>
</evidence>
<reference evidence="3" key="1">
    <citation type="journal article" date="2019" name="Int. J. Syst. Evol. Microbiol.">
        <title>The Global Catalogue of Microorganisms (GCM) 10K type strain sequencing project: providing services to taxonomists for standard genome sequencing and annotation.</title>
        <authorList>
            <consortium name="The Broad Institute Genomics Platform"/>
            <consortium name="The Broad Institute Genome Sequencing Center for Infectious Disease"/>
            <person name="Wu L."/>
            <person name="Ma J."/>
        </authorList>
    </citation>
    <scope>NUCLEOTIDE SEQUENCE [LARGE SCALE GENOMIC DNA]</scope>
    <source>
        <strain evidence="3">CGMCC 4.7683</strain>
    </source>
</reference>
<accession>A0ABQ3LLL4</accession>
<name>A0ABQ3LLL4_9PSEU</name>
<dbReference type="Proteomes" id="UP000635387">
    <property type="component" value="Unassembled WGS sequence"/>
</dbReference>
<gene>
    <name evidence="2" type="ORF">GCM10017790_39460</name>
</gene>
<protein>
    <submittedName>
        <fullName evidence="2">Uncharacterized protein</fullName>
    </submittedName>
</protein>